<organism evidence="7 8">
    <name type="scientific">Actinidia chinensis var. chinensis</name>
    <name type="common">Chinese soft-hair kiwi</name>
    <dbReference type="NCBI Taxonomy" id="1590841"/>
    <lineage>
        <taxon>Eukaryota</taxon>
        <taxon>Viridiplantae</taxon>
        <taxon>Streptophyta</taxon>
        <taxon>Embryophyta</taxon>
        <taxon>Tracheophyta</taxon>
        <taxon>Spermatophyta</taxon>
        <taxon>Magnoliopsida</taxon>
        <taxon>eudicotyledons</taxon>
        <taxon>Gunneridae</taxon>
        <taxon>Pentapetalae</taxon>
        <taxon>asterids</taxon>
        <taxon>Ericales</taxon>
        <taxon>Actinidiaceae</taxon>
        <taxon>Actinidia</taxon>
    </lineage>
</organism>
<protein>
    <recommendedName>
        <fullName evidence="6">S-protein homolog</fullName>
    </recommendedName>
</protein>
<dbReference type="InterPro" id="IPR010264">
    <property type="entry name" value="Self-incomp_S1"/>
</dbReference>
<keyword evidence="8" id="KW-1185">Reference proteome</keyword>
<dbReference type="Pfam" id="PF05938">
    <property type="entry name" value="Self-incomp_S1"/>
    <property type="match status" value="1"/>
</dbReference>
<dbReference type="PANTHER" id="PTHR31232:SF155">
    <property type="entry name" value="PLANT SELF-INCOMPATIBILITY PROTEIN S1 FAMILY"/>
    <property type="match status" value="1"/>
</dbReference>
<keyword evidence="4 6" id="KW-0964">Secreted</keyword>
<dbReference type="STRING" id="1590841.A0A2R6R909"/>
<evidence type="ECO:0000313" key="8">
    <source>
        <dbReference type="Proteomes" id="UP000241394"/>
    </source>
</evidence>
<dbReference type="OMA" id="WTFRENI"/>
<evidence type="ECO:0000256" key="2">
    <source>
        <dbReference type="ARBA" id="ARBA00005581"/>
    </source>
</evidence>
<comment type="subcellular location">
    <subcellularLocation>
        <location evidence="1 6">Secreted</location>
    </subcellularLocation>
</comment>
<gene>
    <name evidence="7" type="ORF">CEY00_Acc08911</name>
</gene>
<comment type="similarity">
    <text evidence="2 6">Belongs to the plant self-incompatibility (S1) protein family.</text>
</comment>
<reference evidence="8" key="2">
    <citation type="journal article" date="2018" name="BMC Genomics">
        <title>A manually annotated Actinidia chinensis var. chinensis (kiwifruit) genome highlights the challenges associated with draft genomes and gene prediction in plants.</title>
        <authorList>
            <person name="Pilkington S.M."/>
            <person name="Crowhurst R."/>
            <person name="Hilario E."/>
            <person name="Nardozza S."/>
            <person name="Fraser L."/>
            <person name="Peng Y."/>
            <person name="Gunaseelan K."/>
            <person name="Simpson R."/>
            <person name="Tahir J."/>
            <person name="Deroles S.C."/>
            <person name="Templeton K."/>
            <person name="Luo Z."/>
            <person name="Davy M."/>
            <person name="Cheng C."/>
            <person name="McNeilage M."/>
            <person name="Scaglione D."/>
            <person name="Liu Y."/>
            <person name="Zhang Q."/>
            <person name="Datson P."/>
            <person name="De Silva N."/>
            <person name="Gardiner S.E."/>
            <person name="Bassett H."/>
            <person name="Chagne D."/>
            <person name="McCallum J."/>
            <person name="Dzierzon H."/>
            <person name="Deng C."/>
            <person name="Wang Y.Y."/>
            <person name="Barron L."/>
            <person name="Manako K."/>
            <person name="Bowen J."/>
            <person name="Foster T.M."/>
            <person name="Erridge Z.A."/>
            <person name="Tiffin H."/>
            <person name="Waite C.N."/>
            <person name="Davies K.M."/>
            <person name="Grierson E.P."/>
            <person name="Laing W.A."/>
            <person name="Kirk R."/>
            <person name="Chen X."/>
            <person name="Wood M."/>
            <person name="Montefiori M."/>
            <person name="Brummell D.A."/>
            <person name="Schwinn K.E."/>
            <person name="Catanach A."/>
            <person name="Fullerton C."/>
            <person name="Li D."/>
            <person name="Meiyalaghan S."/>
            <person name="Nieuwenhuizen N."/>
            <person name="Read N."/>
            <person name="Prakash R."/>
            <person name="Hunter D."/>
            <person name="Zhang H."/>
            <person name="McKenzie M."/>
            <person name="Knabel M."/>
            <person name="Harris A."/>
            <person name="Allan A.C."/>
            <person name="Gleave A."/>
            <person name="Chen A."/>
            <person name="Janssen B.J."/>
            <person name="Plunkett B."/>
            <person name="Ampomah-Dwamena C."/>
            <person name="Voogd C."/>
            <person name="Leif D."/>
            <person name="Lafferty D."/>
            <person name="Souleyre E.J.F."/>
            <person name="Varkonyi-Gasic E."/>
            <person name="Gambi F."/>
            <person name="Hanley J."/>
            <person name="Yao J.L."/>
            <person name="Cheung J."/>
            <person name="David K.M."/>
            <person name="Warren B."/>
            <person name="Marsh K."/>
            <person name="Snowden K.C."/>
            <person name="Lin-Wang K."/>
            <person name="Brian L."/>
            <person name="Martinez-Sanchez M."/>
            <person name="Wang M."/>
            <person name="Ileperuma N."/>
            <person name="Macnee N."/>
            <person name="Campin R."/>
            <person name="McAtee P."/>
            <person name="Drummond R.S.M."/>
            <person name="Espley R.V."/>
            <person name="Ireland H.S."/>
            <person name="Wu R."/>
            <person name="Atkinson R.G."/>
            <person name="Karunairetnam S."/>
            <person name="Bulley S."/>
            <person name="Chunkath S."/>
            <person name="Hanley Z."/>
            <person name="Storey R."/>
            <person name="Thrimawithana A.H."/>
            <person name="Thomson S."/>
            <person name="David C."/>
            <person name="Testolin R."/>
            <person name="Huang H."/>
            <person name="Hellens R.P."/>
            <person name="Schaffer R.J."/>
        </authorList>
    </citation>
    <scope>NUCLEOTIDE SEQUENCE [LARGE SCALE GENOMIC DNA]</scope>
    <source>
        <strain evidence="8">cv. Red5</strain>
    </source>
</reference>
<keyword evidence="5 6" id="KW-0732">Signal</keyword>
<dbReference type="GO" id="GO:0060320">
    <property type="term" value="P:rejection of self pollen"/>
    <property type="evidence" value="ECO:0007669"/>
    <property type="project" value="UniProtKB-KW"/>
</dbReference>
<evidence type="ECO:0000256" key="6">
    <source>
        <dbReference type="RuleBase" id="RU367044"/>
    </source>
</evidence>
<dbReference type="GO" id="GO:0005576">
    <property type="term" value="C:extracellular region"/>
    <property type="evidence" value="ECO:0007669"/>
    <property type="project" value="UniProtKB-SubCell"/>
</dbReference>
<keyword evidence="3 6" id="KW-0713">Self-incompatibility</keyword>
<comment type="caution">
    <text evidence="7">The sequence shown here is derived from an EMBL/GenBank/DDBJ whole genome shotgun (WGS) entry which is preliminary data.</text>
</comment>
<dbReference type="Proteomes" id="UP000241394">
    <property type="component" value="Chromosome LG8"/>
</dbReference>
<accession>A0A2R6R909</accession>
<feature type="chain" id="PRO_5025090016" description="S-protein homolog" evidence="6">
    <location>
        <begin position="21"/>
        <end position="144"/>
    </location>
</feature>
<feature type="signal peptide" evidence="6">
    <location>
        <begin position="1"/>
        <end position="20"/>
    </location>
</feature>
<dbReference type="Gramene" id="PSS24034">
    <property type="protein sequence ID" value="PSS24034"/>
    <property type="gene ID" value="CEY00_Acc08911"/>
</dbReference>
<name>A0A2R6R909_ACTCC</name>
<sequence>MMNYFYVPLLILAFFSLTQAEKHEIEYGIEDISGPFVKYTVHIVNAITPKPGSPILQFHCQSNDDDLGVKFPKPGEDFNWSFRENLIGSTLFFCSFNRGQQSASFDVFNHDLDDQCKQCYWLVKEDGFYFSDSTKLYQKRYNWK</sequence>
<evidence type="ECO:0000256" key="3">
    <source>
        <dbReference type="ARBA" id="ARBA00022471"/>
    </source>
</evidence>
<proteinExistence type="inferred from homology"/>
<evidence type="ECO:0000256" key="1">
    <source>
        <dbReference type="ARBA" id="ARBA00004613"/>
    </source>
</evidence>
<evidence type="ECO:0000313" key="7">
    <source>
        <dbReference type="EMBL" id="PSS24034.1"/>
    </source>
</evidence>
<evidence type="ECO:0000256" key="4">
    <source>
        <dbReference type="ARBA" id="ARBA00022525"/>
    </source>
</evidence>
<reference evidence="7 8" key="1">
    <citation type="submission" date="2017-07" db="EMBL/GenBank/DDBJ databases">
        <title>An improved, manually edited Actinidia chinensis var. chinensis (kiwifruit) genome highlights the challenges associated with draft genomes and gene prediction in plants.</title>
        <authorList>
            <person name="Pilkington S."/>
            <person name="Crowhurst R."/>
            <person name="Hilario E."/>
            <person name="Nardozza S."/>
            <person name="Fraser L."/>
            <person name="Peng Y."/>
            <person name="Gunaseelan K."/>
            <person name="Simpson R."/>
            <person name="Tahir J."/>
            <person name="Deroles S."/>
            <person name="Templeton K."/>
            <person name="Luo Z."/>
            <person name="Davy M."/>
            <person name="Cheng C."/>
            <person name="Mcneilage M."/>
            <person name="Scaglione D."/>
            <person name="Liu Y."/>
            <person name="Zhang Q."/>
            <person name="Datson P."/>
            <person name="De Silva N."/>
            <person name="Gardiner S."/>
            <person name="Bassett H."/>
            <person name="Chagne D."/>
            <person name="Mccallum J."/>
            <person name="Dzierzon H."/>
            <person name="Deng C."/>
            <person name="Wang Y.-Y."/>
            <person name="Barron N."/>
            <person name="Manako K."/>
            <person name="Bowen J."/>
            <person name="Foster T."/>
            <person name="Erridge Z."/>
            <person name="Tiffin H."/>
            <person name="Waite C."/>
            <person name="Davies K."/>
            <person name="Grierson E."/>
            <person name="Laing W."/>
            <person name="Kirk R."/>
            <person name="Chen X."/>
            <person name="Wood M."/>
            <person name="Montefiori M."/>
            <person name="Brummell D."/>
            <person name="Schwinn K."/>
            <person name="Catanach A."/>
            <person name="Fullerton C."/>
            <person name="Li D."/>
            <person name="Meiyalaghan S."/>
            <person name="Nieuwenhuizen N."/>
            <person name="Read N."/>
            <person name="Prakash R."/>
            <person name="Hunter D."/>
            <person name="Zhang H."/>
            <person name="Mckenzie M."/>
            <person name="Knabel M."/>
            <person name="Harris A."/>
            <person name="Allan A."/>
            <person name="Chen A."/>
            <person name="Janssen B."/>
            <person name="Plunkett B."/>
            <person name="Dwamena C."/>
            <person name="Voogd C."/>
            <person name="Leif D."/>
            <person name="Lafferty D."/>
            <person name="Souleyre E."/>
            <person name="Varkonyi-Gasic E."/>
            <person name="Gambi F."/>
            <person name="Hanley J."/>
            <person name="Yao J.-L."/>
            <person name="Cheung J."/>
            <person name="David K."/>
            <person name="Warren B."/>
            <person name="Marsh K."/>
            <person name="Snowden K."/>
            <person name="Lin-Wang K."/>
            <person name="Brian L."/>
            <person name="Martinez-Sanchez M."/>
            <person name="Wang M."/>
            <person name="Ileperuma N."/>
            <person name="Macnee N."/>
            <person name="Campin R."/>
            <person name="Mcatee P."/>
            <person name="Drummond R."/>
            <person name="Espley R."/>
            <person name="Ireland H."/>
            <person name="Wu R."/>
            <person name="Atkinson R."/>
            <person name="Karunairetnam S."/>
            <person name="Bulley S."/>
            <person name="Chunkath S."/>
            <person name="Hanley Z."/>
            <person name="Storey R."/>
            <person name="Thrimawithana A."/>
            <person name="Thomson S."/>
            <person name="David C."/>
            <person name="Testolin R."/>
        </authorList>
    </citation>
    <scope>NUCLEOTIDE SEQUENCE [LARGE SCALE GENOMIC DNA]</scope>
    <source>
        <strain evidence="8">cv. Red5</strain>
        <tissue evidence="7">Young leaf</tissue>
    </source>
</reference>
<dbReference type="InParanoid" id="A0A2R6R909"/>
<dbReference type="PANTHER" id="PTHR31232">
    <property type="match status" value="1"/>
</dbReference>
<dbReference type="EMBL" id="NKQK01000008">
    <property type="protein sequence ID" value="PSS24034.1"/>
    <property type="molecule type" value="Genomic_DNA"/>
</dbReference>
<dbReference type="OrthoDB" id="1848419at2759"/>
<evidence type="ECO:0000256" key="5">
    <source>
        <dbReference type="ARBA" id="ARBA00022729"/>
    </source>
</evidence>
<dbReference type="AlphaFoldDB" id="A0A2R6R909"/>